<gene>
    <name evidence="2" type="primary">KRBA2_7</name>
    <name evidence="2" type="ORF">g.80933</name>
</gene>
<sequence length="137" mass="15879">MDTINMKSNFYNELHKNRKNLANNTSFLSDEKYDELTEIISELKAGRKKKEPKDFRLIKRYDVLVVQGKTKLIFPVKDDNVVLYYVPTSELFDILQATHVSIGHGGRVKIKSAFALKIIFCALQNVIFLQHVVISRY</sequence>
<organism evidence="2">
    <name type="scientific">Schizaphis graminum</name>
    <name type="common">Green bug aphid</name>
    <dbReference type="NCBI Taxonomy" id="13262"/>
    <lineage>
        <taxon>Eukaryota</taxon>
        <taxon>Metazoa</taxon>
        <taxon>Ecdysozoa</taxon>
        <taxon>Arthropoda</taxon>
        <taxon>Hexapoda</taxon>
        <taxon>Insecta</taxon>
        <taxon>Pterygota</taxon>
        <taxon>Neoptera</taxon>
        <taxon>Paraneoptera</taxon>
        <taxon>Hemiptera</taxon>
        <taxon>Sternorrhyncha</taxon>
        <taxon>Aphidomorpha</taxon>
        <taxon>Aphidoidea</taxon>
        <taxon>Aphididae</taxon>
        <taxon>Aphidini</taxon>
        <taxon>Schizaphis</taxon>
    </lineage>
</organism>
<evidence type="ECO:0000313" key="2">
    <source>
        <dbReference type="EMBL" id="MBY23996.1"/>
    </source>
</evidence>
<reference evidence="2" key="1">
    <citation type="submission" date="2018-04" db="EMBL/GenBank/DDBJ databases">
        <title>Transcriptome of Schizaphis graminum biotype I.</title>
        <authorList>
            <person name="Scully E.D."/>
            <person name="Geib S.M."/>
            <person name="Palmer N.A."/>
            <person name="Koch K."/>
            <person name="Bradshaw J."/>
            <person name="Heng-Moss T."/>
            <person name="Sarath G."/>
        </authorList>
    </citation>
    <scope>NUCLEOTIDE SEQUENCE</scope>
</reference>
<keyword evidence="1" id="KW-0812">Transmembrane</keyword>
<keyword evidence="1" id="KW-0472">Membrane</keyword>
<keyword evidence="1" id="KW-1133">Transmembrane helix</keyword>
<accession>A0A2S2P516</accession>
<feature type="transmembrane region" description="Helical" evidence="1">
    <location>
        <begin position="114"/>
        <end position="134"/>
    </location>
</feature>
<name>A0A2S2P516_SCHGA</name>
<protein>
    <submittedName>
        <fullName evidence="2">KRAB-A domain-containing protein 2</fullName>
    </submittedName>
</protein>
<evidence type="ECO:0000256" key="1">
    <source>
        <dbReference type="SAM" id="Phobius"/>
    </source>
</evidence>
<proteinExistence type="predicted"/>
<dbReference type="AlphaFoldDB" id="A0A2S2P516"/>
<dbReference type="EMBL" id="GGMR01011377">
    <property type="protein sequence ID" value="MBY23996.1"/>
    <property type="molecule type" value="Transcribed_RNA"/>
</dbReference>